<evidence type="ECO:0000259" key="4">
    <source>
        <dbReference type="PROSITE" id="PS50893"/>
    </source>
</evidence>
<dbReference type="SUPFAM" id="SSF52540">
    <property type="entry name" value="P-loop containing nucleoside triphosphate hydrolases"/>
    <property type="match status" value="1"/>
</dbReference>
<proteinExistence type="predicted"/>
<evidence type="ECO:0000313" key="5">
    <source>
        <dbReference type="EMBL" id="GGK07412.1"/>
    </source>
</evidence>
<dbReference type="Proteomes" id="UP000658382">
    <property type="component" value="Unassembled WGS sequence"/>
</dbReference>
<keyword evidence="3 5" id="KW-0067">ATP-binding</keyword>
<evidence type="ECO:0000256" key="1">
    <source>
        <dbReference type="ARBA" id="ARBA00022448"/>
    </source>
</evidence>
<dbReference type="PANTHER" id="PTHR42939:SF1">
    <property type="entry name" value="ABC TRANSPORTER ATP-BINDING PROTEIN ALBC-RELATED"/>
    <property type="match status" value="1"/>
</dbReference>
<evidence type="ECO:0000256" key="2">
    <source>
        <dbReference type="ARBA" id="ARBA00022741"/>
    </source>
</evidence>
<accession>A0A917Q2H9</accession>
<dbReference type="GO" id="GO:0016887">
    <property type="term" value="F:ATP hydrolysis activity"/>
    <property type="evidence" value="ECO:0007669"/>
    <property type="project" value="InterPro"/>
</dbReference>
<organism evidence="5 6">
    <name type="scientific">Lentibacillus kapialis</name>
    <dbReference type="NCBI Taxonomy" id="340214"/>
    <lineage>
        <taxon>Bacteria</taxon>
        <taxon>Bacillati</taxon>
        <taxon>Bacillota</taxon>
        <taxon>Bacilli</taxon>
        <taxon>Bacillales</taxon>
        <taxon>Bacillaceae</taxon>
        <taxon>Lentibacillus</taxon>
    </lineage>
</organism>
<reference evidence="5" key="1">
    <citation type="journal article" date="2014" name="Int. J. Syst. Evol. Microbiol.">
        <title>Complete genome sequence of Corynebacterium casei LMG S-19264T (=DSM 44701T), isolated from a smear-ripened cheese.</title>
        <authorList>
            <consortium name="US DOE Joint Genome Institute (JGI-PGF)"/>
            <person name="Walter F."/>
            <person name="Albersmeier A."/>
            <person name="Kalinowski J."/>
            <person name="Ruckert C."/>
        </authorList>
    </citation>
    <scope>NUCLEOTIDE SEQUENCE</scope>
    <source>
        <strain evidence="5">JCM 12580</strain>
    </source>
</reference>
<dbReference type="Pfam" id="PF00005">
    <property type="entry name" value="ABC_tran"/>
    <property type="match status" value="1"/>
</dbReference>
<dbReference type="InterPro" id="IPR003593">
    <property type="entry name" value="AAA+_ATPase"/>
</dbReference>
<feature type="domain" description="ABC transporter" evidence="4">
    <location>
        <begin position="3"/>
        <end position="229"/>
    </location>
</feature>
<comment type="caution">
    <text evidence="5">The sequence shown here is derived from an EMBL/GenBank/DDBJ whole genome shotgun (WGS) entry which is preliminary data.</text>
</comment>
<protein>
    <submittedName>
        <fullName evidence="5">ABC transporter ATP-binding protein</fullName>
    </submittedName>
</protein>
<name>A0A917Q2H9_9BACI</name>
<dbReference type="SMART" id="SM00382">
    <property type="entry name" value="AAA"/>
    <property type="match status" value="1"/>
</dbReference>
<keyword evidence="1" id="KW-0813">Transport</keyword>
<dbReference type="InterPro" id="IPR051782">
    <property type="entry name" value="ABC_Transporter_VariousFunc"/>
</dbReference>
<dbReference type="EMBL" id="BMNQ01000074">
    <property type="protein sequence ID" value="GGK07412.1"/>
    <property type="molecule type" value="Genomic_DNA"/>
</dbReference>
<evidence type="ECO:0000256" key="3">
    <source>
        <dbReference type="ARBA" id="ARBA00022840"/>
    </source>
</evidence>
<dbReference type="AlphaFoldDB" id="A0A917Q2H9"/>
<dbReference type="GO" id="GO:0005524">
    <property type="term" value="F:ATP binding"/>
    <property type="evidence" value="ECO:0007669"/>
    <property type="project" value="UniProtKB-KW"/>
</dbReference>
<dbReference type="Gene3D" id="3.40.50.300">
    <property type="entry name" value="P-loop containing nucleotide triphosphate hydrolases"/>
    <property type="match status" value="1"/>
</dbReference>
<dbReference type="PANTHER" id="PTHR42939">
    <property type="entry name" value="ABC TRANSPORTER ATP-BINDING PROTEIN ALBC-RELATED"/>
    <property type="match status" value="1"/>
</dbReference>
<dbReference type="InterPro" id="IPR027417">
    <property type="entry name" value="P-loop_NTPase"/>
</dbReference>
<dbReference type="InterPro" id="IPR003439">
    <property type="entry name" value="ABC_transporter-like_ATP-bd"/>
</dbReference>
<dbReference type="PROSITE" id="PS50893">
    <property type="entry name" value="ABC_TRANSPORTER_2"/>
    <property type="match status" value="1"/>
</dbReference>
<keyword evidence="6" id="KW-1185">Reference proteome</keyword>
<dbReference type="RefSeq" id="WP_188634157.1">
    <property type="nucleotide sequence ID" value="NZ_BMNQ01000074.1"/>
</dbReference>
<reference evidence="5" key="2">
    <citation type="submission" date="2020-09" db="EMBL/GenBank/DDBJ databases">
        <authorList>
            <person name="Sun Q."/>
            <person name="Ohkuma M."/>
        </authorList>
    </citation>
    <scope>NUCLEOTIDE SEQUENCE</scope>
    <source>
        <strain evidence="5">JCM 12580</strain>
    </source>
</reference>
<sequence>MDIEIKNLHHTYSKASEAALKDVSITLESGNINVILGLNGAGKTTLFDLIAGVIPRPSEITGIKKSDNILYQVQGMGLLPTLKGRDVARLILKSDFQFKGQSLTYETLLNPDSDENEIKKSQRVWDMELGKMSPGERRWLMISSFCKIDRKVYIFDEPTSGVDPNSKISILNQIKNLSHRIVVLSTHNLHDLEQINGNIFLLHEGEIIFRGNYDEFLTKGGNKDPNVCFKNLTN</sequence>
<keyword evidence="2" id="KW-0547">Nucleotide-binding</keyword>
<evidence type="ECO:0000313" key="6">
    <source>
        <dbReference type="Proteomes" id="UP000658382"/>
    </source>
</evidence>
<gene>
    <name evidence="5" type="ORF">GCM10007063_32440</name>
</gene>